<reference evidence="1" key="1">
    <citation type="submission" date="2015-12" db="EMBL/GenBank/DDBJ databases">
        <title>Gene expression during late stages of embryo sac development: a critical building block for successful pollen-pistil interactions.</title>
        <authorList>
            <person name="Liu Y."/>
            <person name="Joly V."/>
            <person name="Sabar M."/>
            <person name="Matton D.P."/>
        </authorList>
    </citation>
    <scope>NUCLEOTIDE SEQUENCE</scope>
</reference>
<evidence type="ECO:0000313" key="1">
    <source>
        <dbReference type="EMBL" id="JAP27426.1"/>
    </source>
</evidence>
<dbReference type="EMBL" id="GEDG01013656">
    <property type="protein sequence ID" value="JAP25097.1"/>
    <property type="molecule type" value="Transcribed_RNA"/>
</dbReference>
<organism evidence="1">
    <name type="scientific">Solanum chacoense</name>
    <name type="common">Chaco potato</name>
    <dbReference type="NCBI Taxonomy" id="4108"/>
    <lineage>
        <taxon>Eukaryota</taxon>
        <taxon>Viridiplantae</taxon>
        <taxon>Streptophyta</taxon>
        <taxon>Embryophyta</taxon>
        <taxon>Tracheophyta</taxon>
        <taxon>Spermatophyta</taxon>
        <taxon>Magnoliopsida</taxon>
        <taxon>eudicotyledons</taxon>
        <taxon>Gunneridae</taxon>
        <taxon>Pentapetalae</taxon>
        <taxon>asterids</taxon>
        <taxon>lamiids</taxon>
        <taxon>Solanales</taxon>
        <taxon>Solanaceae</taxon>
        <taxon>Solanoideae</taxon>
        <taxon>Solaneae</taxon>
        <taxon>Solanum</taxon>
    </lineage>
</organism>
<dbReference type="AlphaFoldDB" id="A0A0V0I484"/>
<proteinExistence type="predicted"/>
<sequence>MGYRSAGIRIEDMFHRDLFSSQVMDSLSSTVVLFFSRCVEVTIYEFIWLCHPTSPPIPYSLQPRKHYLFFIILRKIFRAGDTVFLPNAFIIKHENDRLTVFS</sequence>
<accession>A0A0V0I484</accession>
<protein>
    <submittedName>
        <fullName evidence="1">Putative ovule protein</fullName>
    </submittedName>
</protein>
<name>A0A0V0I484_SOLCH</name>
<dbReference type="EMBL" id="GEDG01011181">
    <property type="protein sequence ID" value="JAP27426.1"/>
    <property type="molecule type" value="Transcribed_RNA"/>
</dbReference>